<accession>A0A4Q5E2U1</accession>
<dbReference type="Proteomes" id="UP000431575">
    <property type="component" value="Unassembled WGS sequence"/>
</dbReference>
<dbReference type="Gene3D" id="3.40.50.2300">
    <property type="match status" value="2"/>
</dbReference>
<dbReference type="SUPFAM" id="SSF53822">
    <property type="entry name" value="Periplasmic binding protein-like I"/>
    <property type="match status" value="1"/>
</dbReference>
<name>A0A4Q5E2U1_BACUN</name>
<dbReference type="PANTHER" id="PTHR30483:SF6">
    <property type="entry name" value="PERIPLASMIC BINDING PROTEIN OF ABC TRANSPORTER FOR NATURAL AMINO ACIDS"/>
    <property type="match status" value="1"/>
</dbReference>
<keyword evidence="2" id="KW-0732">Signal</keyword>
<sequence length="364" mass="41432">MRKVCLLLSVILLLFVSCKEKKGNEYLVACNLPMTGYVGVYGEWIKNGVSMSLEENRDSLEQNGIDLKIIYDDNRGENKDAITILKKQLMNKPDIVVSGLTGQSMAISEQLTQYKIPHFLFSFTPLTLEKDKFQFRTFANFGVEVEHYIDFIEKKNPKKVAFIYLDIQGTTQQVNDVMIPFLQKNYPEAKVLNERYPTSLLDFKSIISKVKSFNPDVIIVNGFAGNLISIIKTFHQNNIEMAKIMCSMDLLDTTNELSRDLLEGISVTAPAFVIPAKQTDKMHQWMEAYKQQHGKNPAYTEAYAYDMMNMICKAALSSKSSKNLMTSLFQVKMDGVTGKLEFAPNGELYPNMYTVRFINGKLME</sequence>
<evidence type="ECO:0000256" key="2">
    <source>
        <dbReference type="ARBA" id="ARBA00022729"/>
    </source>
</evidence>
<reference evidence="4 5" key="1">
    <citation type="journal article" date="2019" name="Nat. Med.">
        <title>A library of human gut bacterial isolates paired with longitudinal multiomics data enables mechanistic microbiome research.</title>
        <authorList>
            <person name="Poyet M."/>
            <person name="Groussin M."/>
            <person name="Gibbons S.M."/>
            <person name="Avila-Pacheco J."/>
            <person name="Jiang X."/>
            <person name="Kearney S.M."/>
            <person name="Perrotta A.R."/>
            <person name="Berdy B."/>
            <person name="Zhao S."/>
            <person name="Lieberman T.D."/>
            <person name="Swanson P.K."/>
            <person name="Smith M."/>
            <person name="Roesemann S."/>
            <person name="Alexander J.E."/>
            <person name="Rich S.A."/>
            <person name="Livny J."/>
            <person name="Vlamakis H."/>
            <person name="Clish C."/>
            <person name="Bullock K."/>
            <person name="Deik A."/>
            <person name="Scott J."/>
            <person name="Pierce K.A."/>
            <person name="Xavier R.J."/>
            <person name="Alm E.J."/>
        </authorList>
    </citation>
    <scope>NUCLEOTIDE SEQUENCE [LARGE SCALE GENOMIC DNA]</scope>
    <source>
        <strain evidence="4 5">BIOML-A6</strain>
    </source>
</reference>
<evidence type="ECO:0000313" key="4">
    <source>
        <dbReference type="EMBL" id="KAB4238599.1"/>
    </source>
</evidence>
<dbReference type="Pfam" id="PF13458">
    <property type="entry name" value="Peripla_BP_6"/>
    <property type="match status" value="1"/>
</dbReference>
<dbReference type="EMBL" id="WCTM01000013">
    <property type="protein sequence ID" value="KAB4238599.1"/>
    <property type="molecule type" value="Genomic_DNA"/>
</dbReference>
<evidence type="ECO:0000259" key="3">
    <source>
        <dbReference type="Pfam" id="PF13458"/>
    </source>
</evidence>
<dbReference type="PROSITE" id="PS51257">
    <property type="entry name" value="PROKAR_LIPOPROTEIN"/>
    <property type="match status" value="1"/>
</dbReference>
<evidence type="ECO:0000313" key="5">
    <source>
        <dbReference type="Proteomes" id="UP000431575"/>
    </source>
</evidence>
<dbReference type="RefSeq" id="WP_130081553.1">
    <property type="nucleotide sequence ID" value="NZ_RCXX01000013.1"/>
</dbReference>
<dbReference type="InterPro" id="IPR051010">
    <property type="entry name" value="BCAA_transport"/>
</dbReference>
<dbReference type="PANTHER" id="PTHR30483">
    <property type="entry name" value="LEUCINE-SPECIFIC-BINDING PROTEIN"/>
    <property type="match status" value="1"/>
</dbReference>
<comment type="similarity">
    <text evidence="1">Belongs to the leucine-binding protein family.</text>
</comment>
<dbReference type="InterPro" id="IPR028081">
    <property type="entry name" value="Leu-bd"/>
</dbReference>
<evidence type="ECO:0000256" key="1">
    <source>
        <dbReference type="ARBA" id="ARBA00010062"/>
    </source>
</evidence>
<protein>
    <submittedName>
        <fullName evidence="4">Amino acid ABC transporter substrate-binding protein</fullName>
    </submittedName>
</protein>
<dbReference type="InterPro" id="IPR028082">
    <property type="entry name" value="Peripla_BP_I"/>
</dbReference>
<dbReference type="AlphaFoldDB" id="A0A4Q5E2U1"/>
<proteinExistence type="inferred from homology"/>
<feature type="domain" description="Leucine-binding protein" evidence="3">
    <location>
        <begin position="32"/>
        <end position="358"/>
    </location>
</feature>
<comment type="caution">
    <text evidence="4">The sequence shown here is derived from an EMBL/GenBank/DDBJ whole genome shotgun (WGS) entry which is preliminary data.</text>
</comment>
<gene>
    <name evidence="4" type="ORF">GAP41_17990</name>
</gene>
<organism evidence="4 5">
    <name type="scientific">Bacteroides uniformis</name>
    <dbReference type="NCBI Taxonomy" id="820"/>
    <lineage>
        <taxon>Bacteria</taxon>
        <taxon>Pseudomonadati</taxon>
        <taxon>Bacteroidota</taxon>
        <taxon>Bacteroidia</taxon>
        <taxon>Bacteroidales</taxon>
        <taxon>Bacteroidaceae</taxon>
        <taxon>Bacteroides</taxon>
    </lineage>
</organism>